<dbReference type="EMBL" id="AP024718">
    <property type="protein sequence ID" value="BCX88056.1"/>
    <property type="molecule type" value="Genomic_DNA"/>
</dbReference>
<evidence type="ECO:0000256" key="14">
    <source>
        <dbReference type="ARBA" id="ARBA00042242"/>
    </source>
</evidence>
<dbReference type="FunFam" id="3.30.1490.20:FF:000006">
    <property type="entry name" value="phosphoribosylamine--glycine ligase, chloroplastic-like"/>
    <property type="match status" value="1"/>
</dbReference>
<evidence type="ECO:0000256" key="17">
    <source>
        <dbReference type="HAMAP-Rule" id="MF_00138"/>
    </source>
</evidence>
<dbReference type="InterPro" id="IPR016185">
    <property type="entry name" value="PreATP-grasp_dom_sf"/>
</dbReference>
<dbReference type="HAMAP" id="MF_00138">
    <property type="entry name" value="GARS"/>
    <property type="match status" value="1"/>
</dbReference>
<dbReference type="InterPro" id="IPR011761">
    <property type="entry name" value="ATP-grasp"/>
</dbReference>
<dbReference type="Pfam" id="PF02843">
    <property type="entry name" value="GARS_C"/>
    <property type="match status" value="1"/>
</dbReference>
<comment type="cofactor">
    <cofactor evidence="2">
        <name>Mg(2+)</name>
        <dbReference type="ChEBI" id="CHEBI:18420"/>
    </cofactor>
</comment>
<evidence type="ECO:0000256" key="10">
    <source>
        <dbReference type="ARBA" id="ARBA00022840"/>
    </source>
</evidence>
<comment type="similarity">
    <text evidence="13 17">Belongs to the GARS family.</text>
</comment>
<evidence type="ECO:0000259" key="19">
    <source>
        <dbReference type="PROSITE" id="PS50975"/>
    </source>
</evidence>
<dbReference type="FunFam" id="3.40.50.20:FF:000006">
    <property type="entry name" value="Phosphoribosylamine--glycine ligase, chloroplastic"/>
    <property type="match status" value="1"/>
</dbReference>
<dbReference type="InterPro" id="IPR000115">
    <property type="entry name" value="PRibGlycinamide_synth"/>
</dbReference>
<evidence type="ECO:0000256" key="12">
    <source>
        <dbReference type="ARBA" id="ARBA00023211"/>
    </source>
</evidence>
<dbReference type="AlphaFoldDB" id="A0AAU9CFL4"/>
<dbReference type="SUPFAM" id="SSF56059">
    <property type="entry name" value="Glutathione synthetase ATP-binding domain-like"/>
    <property type="match status" value="1"/>
</dbReference>
<evidence type="ECO:0000313" key="21">
    <source>
        <dbReference type="Proteomes" id="UP001321450"/>
    </source>
</evidence>
<keyword evidence="8 18" id="KW-0547">Nucleotide-binding</keyword>
<comment type="pathway">
    <text evidence="3 17">Purine metabolism; IMP biosynthesis via de novo pathway; N(1)-(5-phospho-D-ribosyl)glycinamide from 5-phospho-alpha-D-ribose 1-diphosphate: step 2/2.</text>
</comment>
<dbReference type="GO" id="GO:0006189">
    <property type="term" value="P:'de novo' IMP biosynthetic process"/>
    <property type="evidence" value="ECO:0007669"/>
    <property type="project" value="UniProtKB-UniRule"/>
</dbReference>
<keyword evidence="21" id="KW-1185">Reference proteome</keyword>
<evidence type="ECO:0000256" key="5">
    <source>
        <dbReference type="ARBA" id="ARBA00020605"/>
    </source>
</evidence>
<keyword evidence="9 17" id="KW-0658">Purine biosynthesis</keyword>
<dbReference type="FunFam" id="3.90.600.10:FF:000001">
    <property type="entry name" value="Trifunctional purine biosynthetic protein adenosine-3"/>
    <property type="match status" value="1"/>
</dbReference>
<organism evidence="20 21">
    <name type="scientific">Methylomarinovum tepidoasis</name>
    <dbReference type="NCBI Taxonomy" id="2840183"/>
    <lineage>
        <taxon>Bacteria</taxon>
        <taxon>Pseudomonadati</taxon>
        <taxon>Pseudomonadota</taxon>
        <taxon>Gammaproteobacteria</taxon>
        <taxon>Methylococcales</taxon>
        <taxon>Methylothermaceae</taxon>
        <taxon>Methylomarinovum</taxon>
    </lineage>
</organism>
<dbReference type="InterPro" id="IPR020560">
    <property type="entry name" value="PRibGlycinamide_synth_C-dom"/>
</dbReference>
<dbReference type="NCBIfam" id="TIGR00877">
    <property type="entry name" value="purD"/>
    <property type="match status" value="1"/>
</dbReference>
<dbReference type="FunFam" id="3.30.470.20:FF:000031">
    <property type="entry name" value="Phosphoribosylamine--glycine ligase"/>
    <property type="match status" value="1"/>
</dbReference>
<evidence type="ECO:0000256" key="18">
    <source>
        <dbReference type="PROSITE-ProRule" id="PRU00409"/>
    </source>
</evidence>
<name>A0AAU9CFL4_9GAMM</name>
<keyword evidence="6 17" id="KW-0436">Ligase</keyword>
<dbReference type="PROSITE" id="PS50975">
    <property type="entry name" value="ATP_GRASP"/>
    <property type="match status" value="1"/>
</dbReference>
<dbReference type="RefSeq" id="WP_286293101.1">
    <property type="nucleotide sequence ID" value="NZ_AP024718.1"/>
</dbReference>
<proteinExistence type="inferred from homology"/>
<dbReference type="Gene3D" id="3.30.1490.20">
    <property type="entry name" value="ATP-grasp fold, A domain"/>
    <property type="match status" value="1"/>
</dbReference>
<dbReference type="GO" id="GO:0046872">
    <property type="term" value="F:metal ion binding"/>
    <property type="evidence" value="ECO:0007669"/>
    <property type="project" value="UniProtKB-KW"/>
</dbReference>
<dbReference type="GO" id="GO:0004637">
    <property type="term" value="F:phosphoribosylamine-glycine ligase activity"/>
    <property type="evidence" value="ECO:0007669"/>
    <property type="project" value="UniProtKB-UniRule"/>
</dbReference>
<keyword evidence="7" id="KW-0479">Metal-binding</keyword>
<dbReference type="InterPro" id="IPR011054">
    <property type="entry name" value="Rudment_hybrid_motif"/>
</dbReference>
<keyword evidence="10 18" id="KW-0067">ATP-binding</keyword>
<dbReference type="Proteomes" id="UP001321450">
    <property type="component" value="Chromosome"/>
</dbReference>
<protein>
    <recommendedName>
        <fullName evidence="5 17">Phosphoribosylamine--glycine ligase</fullName>
        <ecNumber evidence="4 17">6.3.4.13</ecNumber>
    </recommendedName>
    <alternativeName>
        <fullName evidence="16 17">GARS</fullName>
    </alternativeName>
    <alternativeName>
        <fullName evidence="14 17">Glycinamide ribonucleotide synthetase</fullName>
    </alternativeName>
    <alternativeName>
        <fullName evidence="15 17">Phosphoribosylglycinamide synthetase</fullName>
    </alternativeName>
</protein>
<dbReference type="GO" id="GO:0005524">
    <property type="term" value="F:ATP binding"/>
    <property type="evidence" value="ECO:0007669"/>
    <property type="project" value="UniProtKB-UniRule"/>
</dbReference>
<dbReference type="InterPro" id="IPR020561">
    <property type="entry name" value="PRibGlycinamid_synth_ATP-grasp"/>
</dbReference>
<dbReference type="Gene3D" id="3.90.600.10">
    <property type="entry name" value="Phosphoribosylglycinamide synthetase, C-terminal domain"/>
    <property type="match status" value="1"/>
</dbReference>
<dbReference type="InterPro" id="IPR020562">
    <property type="entry name" value="PRibGlycinamide_synth_N"/>
</dbReference>
<dbReference type="InterPro" id="IPR037123">
    <property type="entry name" value="PRibGlycinamide_synth_C_sf"/>
</dbReference>
<dbReference type="EC" id="6.3.4.13" evidence="4 17"/>
<feature type="domain" description="ATP-grasp" evidence="19">
    <location>
        <begin position="109"/>
        <end position="316"/>
    </location>
</feature>
<dbReference type="Pfam" id="PF01071">
    <property type="entry name" value="GARS_A"/>
    <property type="match status" value="1"/>
</dbReference>
<evidence type="ECO:0000313" key="20">
    <source>
        <dbReference type="EMBL" id="BCX88056.1"/>
    </source>
</evidence>
<dbReference type="KEGG" id="meiy:MIN45_P0423"/>
<evidence type="ECO:0000256" key="1">
    <source>
        <dbReference type="ARBA" id="ARBA00001936"/>
    </source>
</evidence>
<dbReference type="Pfam" id="PF02844">
    <property type="entry name" value="GARS_N"/>
    <property type="match status" value="1"/>
</dbReference>
<comment type="cofactor">
    <cofactor evidence="1">
        <name>Mn(2+)</name>
        <dbReference type="ChEBI" id="CHEBI:29035"/>
    </cofactor>
</comment>
<evidence type="ECO:0000256" key="9">
    <source>
        <dbReference type="ARBA" id="ARBA00022755"/>
    </source>
</evidence>
<evidence type="ECO:0000256" key="7">
    <source>
        <dbReference type="ARBA" id="ARBA00022723"/>
    </source>
</evidence>
<dbReference type="InterPro" id="IPR013815">
    <property type="entry name" value="ATP_grasp_subdomain_1"/>
</dbReference>
<evidence type="ECO:0000256" key="15">
    <source>
        <dbReference type="ARBA" id="ARBA00042864"/>
    </source>
</evidence>
<evidence type="ECO:0000256" key="4">
    <source>
        <dbReference type="ARBA" id="ARBA00013255"/>
    </source>
</evidence>
<keyword evidence="12" id="KW-0464">Manganese</keyword>
<dbReference type="GO" id="GO:0009113">
    <property type="term" value="P:purine nucleobase biosynthetic process"/>
    <property type="evidence" value="ECO:0007669"/>
    <property type="project" value="InterPro"/>
</dbReference>
<dbReference type="SMART" id="SM01209">
    <property type="entry name" value="GARS_A"/>
    <property type="match status" value="1"/>
</dbReference>
<dbReference type="SMART" id="SM01210">
    <property type="entry name" value="GARS_C"/>
    <property type="match status" value="1"/>
</dbReference>
<evidence type="ECO:0000256" key="2">
    <source>
        <dbReference type="ARBA" id="ARBA00001946"/>
    </source>
</evidence>
<evidence type="ECO:0000256" key="8">
    <source>
        <dbReference type="ARBA" id="ARBA00022741"/>
    </source>
</evidence>
<evidence type="ECO:0000256" key="6">
    <source>
        <dbReference type="ARBA" id="ARBA00022598"/>
    </source>
</evidence>
<evidence type="ECO:0000256" key="13">
    <source>
        <dbReference type="ARBA" id="ARBA00038345"/>
    </source>
</evidence>
<evidence type="ECO:0000256" key="16">
    <source>
        <dbReference type="ARBA" id="ARBA00079592"/>
    </source>
</evidence>
<dbReference type="Gene3D" id="3.30.470.20">
    <property type="entry name" value="ATP-grasp fold, B domain"/>
    <property type="match status" value="1"/>
</dbReference>
<dbReference type="SUPFAM" id="SSF51246">
    <property type="entry name" value="Rudiment single hybrid motif"/>
    <property type="match status" value="1"/>
</dbReference>
<dbReference type="PANTHER" id="PTHR43472:SF1">
    <property type="entry name" value="PHOSPHORIBOSYLAMINE--GLYCINE LIGASE, CHLOROPLASTIC"/>
    <property type="match status" value="1"/>
</dbReference>
<evidence type="ECO:0000256" key="11">
    <source>
        <dbReference type="ARBA" id="ARBA00022842"/>
    </source>
</evidence>
<dbReference type="SUPFAM" id="SSF52440">
    <property type="entry name" value="PreATP-grasp domain"/>
    <property type="match status" value="1"/>
</dbReference>
<evidence type="ECO:0000256" key="3">
    <source>
        <dbReference type="ARBA" id="ARBA00005174"/>
    </source>
</evidence>
<gene>
    <name evidence="17" type="primary">purD</name>
    <name evidence="20" type="ORF">MIN45_P0423</name>
</gene>
<accession>A0AAU9CFL4</accession>
<sequence>MKILIVGSGGREHALAWKMAHSSGVKRVYVAPGNAGTALEPGIDNVAIDATDLPALADFAASEGIDLTVVGPEAPLVAGIVDVFRQRGLRCFGPTRAAARLEGSKAFCKDFMQRHGIPTARYATFTEPEAAIAHIRRCGAPIVVKADGLAAGKGVVVARSEDEAIAAVRDMMAAGVFGEAGRRVVVEAFLEGEEASFMVMADGENILTLATSQDHKPLLDGDRGPNTGGMGAYSPAPVITPEIQRRILDQVIHPTIAGMAADGVPYTGFLYAGLMITPAGEPKVLEFNCRMGDPETQPILMRLRGDLAEMCLAGVEGGLAGLNPEWDPRFALGVVMAAAGYPGKVRSGDVIEGLPAEERDDLKVFHAGTRLVDGKVVTAGGRVLCVTALGKTVAEARHKAYEWVERIHWPGVQYRRDIGWRALAR</sequence>
<comment type="catalytic activity">
    <reaction evidence="17">
        <text>5-phospho-beta-D-ribosylamine + glycine + ATP = N(1)-(5-phospho-beta-D-ribosyl)glycinamide + ADP + phosphate + H(+)</text>
        <dbReference type="Rhea" id="RHEA:17453"/>
        <dbReference type="ChEBI" id="CHEBI:15378"/>
        <dbReference type="ChEBI" id="CHEBI:30616"/>
        <dbReference type="ChEBI" id="CHEBI:43474"/>
        <dbReference type="ChEBI" id="CHEBI:57305"/>
        <dbReference type="ChEBI" id="CHEBI:58681"/>
        <dbReference type="ChEBI" id="CHEBI:143788"/>
        <dbReference type="ChEBI" id="CHEBI:456216"/>
        <dbReference type="EC" id="6.3.4.13"/>
    </reaction>
</comment>
<dbReference type="Gene3D" id="3.40.50.20">
    <property type="match status" value="1"/>
</dbReference>
<dbReference type="PANTHER" id="PTHR43472">
    <property type="entry name" value="PHOSPHORIBOSYLAMINE--GLYCINE LIGASE"/>
    <property type="match status" value="1"/>
</dbReference>
<reference evidence="21" key="1">
    <citation type="journal article" date="2024" name="Int. J. Syst. Evol. Microbiol.">
        <title>Methylomarinovum tepidoasis sp. nov., a moderately thermophilic methanotroph of the family Methylothermaceae isolated from a deep-sea hydrothermal field.</title>
        <authorList>
            <person name="Hirayama H."/>
            <person name="Takaki Y."/>
            <person name="Abe M."/>
            <person name="Miyazaki M."/>
            <person name="Uematsu K."/>
            <person name="Matsui Y."/>
            <person name="Takai K."/>
        </authorList>
    </citation>
    <scope>NUCLEOTIDE SEQUENCE [LARGE SCALE GENOMIC DNA]</scope>
    <source>
        <strain evidence="21">IN45</strain>
    </source>
</reference>
<keyword evidence="11" id="KW-0460">Magnesium</keyword>